<sequence length="32" mass="3366">MGVLSASISLHCPFLGEWITPGQNSALKGYGM</sequence>
<dbReference type="AlphaFoldDB" id="A2C6K8"/>
<evidence type="ECO:0000313" key="2">
    <source>
        <dbReference type="Proteomes" id="UP000002274"/>
    </source>
</evidence>
<evidence type="ECO:0000313" key="1">
    <source>
        <dbReference type="EMBL" id="ABM77118.1"/>
    </source>
</evidence>
<accession>A2C6K8</accession>
<protein>
    <submittedName>
        <fullName evidence="1">Uncharacterized protein</fullName>
    </submittedName>
</protein>
<dbReference type="KEGG" id="pmf:P9303_03661"/>
<dbReference type="EMBL" id="CP000554">
    <property type="protein sequence ID" value="ABM77118.1"/>
    <property type="molecule type" value="Genomic_DNA"/>
</dbReference>
<gene>
    <name evidence="1" type="ordered locus">P9303_03661</name>
</gene>
<organism evidence="1 2">
    <name type="scientific">Prochlorococcus marinus (strain MIT 9303)</name>
    <dbReference type="NCBI Taxonomy" id="59922"/>
    <lineage>
        <taxon>Bacteria</taxon>
        <taxon>Bacillati</taxon>
        <taxon>Cyanobacteriota</taxon>
        <taxon>Cyanophyceae</taxon>
        <taxon>Synechococcales</taxon>
        <taxon>Prochlorococcaceae</taxon>
        <taxon>Prochlorococcus</taxon>
    </lineage>
</organism>
<dbReference type="Proteomes" id="UP000002274">
    <property type="component" value="Chromosome"/>
</dbReference>
<name>A2C6K8_PROM3</name>
<proteinExistence type="predicted"/>
<reference evidence="1 2" key="1">
    <citation type="journal article" date="2007" name="PLoS Genet.">
        <title>Patterns and implications of gene gain and loss in the evolution of Prochlorococcus.</title>
        <authorList>
            <person name="Kettler G.C."/>
            <person name="Martiny A.C."/>
            <person name="Huang K."/>
            <person name="Zucker J."/>
            <person name="Coleman M.L."/>
            <person name="Rodrigue S."/>
            <person name="Chen F."/>
            <person name="Lapidus A."/>
            <person name="Ferriera S."/>
            <person name="Johnson J."/>
            <person name="Steglich C."/>
            <person name="Church G.M."/>
            <person name="Richardson P."/>
            <person name="Chisholm S.W."/>
        </authorList>
    </citation>
    <scope>NUCLEOTIDE SEQUENCE [LARGE SCALE GENOMIC DNA]</scope>
    <source>
        <strain evidence="1 2">MIT 9303</strain>
    </source>
</reference>
<dbReference type="HOGENOM" id="CLU_3390818_0_0_3"/>